<reference evidence="1" key="1">
    <citation type="journal article" date="2015" name="Nature">
        <title>Complex archaea that bridge the gap between prokaryotes and eukaryotes.</title>
        <authorList>
            <person name="Spang A."/>
            <person name="Saw J.H."/>
            <person name="Jorgensen S.L."/>
            <person name="Zaremba-Niedzwiedzka K."/>
            <person name="Martijn J."/>
            <person name="Lind A.E."/>
            <person name="van Eijk R."/>
            <person name="Schleper C."/>
            <person name="Guy L."/>
            <person name="Ettema T.J."/>
        </authorList>
    </citation>
    <scope>NUCLEOTIDE SEQUENCE</scope>
</reference>
<comment type="caution">
    <text evidence="1">The sequence shown here is derived from an EMBL/GenBank/DDBJ whole genome shotgun (WGS) entry which is preliminary data.</text>
</comment>
<evidence type="ECO:0000313" key="1">
    <source>
        <dbReference type="EMBL" id="KKN02464.1"/>
    </source>
</evidence>
<sequence>MKYLHTITEVDRKKSGYFKKTCSCCEYTKTYSLKDVLGRVMPQDVGKRVYISEQGILQVESKEQLEKRLDKLNRI</sequence>
<dbReference type="EMBL" id="LAZR01005145">
    <property type="protein sequence ID" value="KKN02464.1"/>
    <property type="molecule type" value="Genomic_DNA"/>
</dbReference>
<proteinExistence type="predicted"/>
<organism evidence="1">
    <name type="scientific">marine sediment metagenome</name>
    <dbReference type="NCBI Taxonomy" id="412755"/>
    <lineage>
        <taxon>unclassified sequences</taxon>
        <taxon>metagenomes</taxon>
        <taxon>ecological metagenomes</taxon>
    </lineage>
</organism>
<gene>
    <name evidence="1" type="ORF">LCGC14_1117410</name>
</gene>
<dbReference type="AlphaFoldDB" id="A0A0F9M9R9"/>
<protein>
    <submittedName>
        <fullName evidence="1">Uncharacterized protein</fullName>
    </submittedName>
</protein>
<name>A0A0F9M9R9_9ZZZZ</name>
<accession>A0A0F9M9R9</accession>